<comment type="caution">
    <text evidence="19">The sequence shown here is derived from an EMBL/GenBank/DDBJ whole genome shotgun (WGS) entry which is preliminary data.</text>
</comment>
<keyword evidence="10 15" id="KW-0067">ATP-binding</keyword>
<evidence type="ECO:0000256" key="3">
    <source>
        <dbReference type="ARBA" id="ARBA00007078"/>
    </source>
</evidence>
<keyword evidence="6 15" id="KW-0436">Ligase</keyword>
<keyword evidence="7 15" id="KW-0479">Metal-binding</keyword>
<dbReference type="HAMAP" id="MF_02003">
    <property type="entry name" value="Ile_tRNA_synth_type2"/>
    <property type="match status" value="1"/>
</dbReference>
<evidence type="ECO:0000256" key="15">
    <source>
        <dbReference type="HAMAP-Rule" id="MF_02003"/>
    </source>
</evidence>
<name>A0A3N2D2H5_9MICO</name>
<feature type="region of interest" description="Disordered" evidence="16">
    <location>
        <begin position="559"/>
        <end position="578"/>
    </location>
</feature>
<feature type="binding site" evidence="15">
    <location>
        <position position="666"/>
    </location>
    <ligand>
        <name>ATP</name>
        <dbReference type="ChEBI" id="CHEBI:30616"/>
    </ligand>
</feature>
<evidence type="ECO:0000259" key="18">
    <source>
        <dbReference type="Pfam" id="PF08264"/>
    </source>
</evidence>
<organism evidence="19 20">
    <name type="scientific">Salana multivorans</name>
    <dbReference type="NCBI Taxonomy" id="120377"/>
    <lineage>
        <taxon>Bacteria</taxon>
        <taxon>Bacillati</taxon>
        <taxon>Actinomycetota</taxon>
        <taxon>Actinomycetes</taxon>
        <taxon>Micrococcales</taxon>
        <taxon>Beutenbergiaceae</taxon>
        <taxon>Salana</taxon>
    </lineage>
</organism>
<keyword evidence="12 15" id="KW-0030">Aminoacyl-tRNA synthetase</keyword>
<dbReference type="CDD" id="cd07961">
    <property type="entry name" value="Anticodon_Ia_Ile_ABEc"/>
    <property type="match status" value="1"/>
</dbReference>
<comment type="domain">
    <text evidence="15">IleRS has two distinct active sites: one for aminoacylation and one for editing. The misactivated valine is translocated from the active site to the editing site, which sterically excludes the correctly activated isoleucine. The single editing site contains two valyl binding pockets, one specific for each substrate (Val-AMP or Val-tRNA(Ile)).</text>
</comment>
<dbReference type="GO" id="GO:0005737">
    <property type="term" value="C:cytoplasm"/>
    <property type="evidence" value="ECO:0007669"/>
    <property type="project" value="UniProtKB-SubCell"/>
</dbReference>
<dbReference type="GO" id="GO:0004822">
    <property type="term" value="F:isoleucine-tRNA ligase activity"/>
    <property type="evidence" value="ECO:0007669"/>
    <property type="project" value="UniProtKB-UniRule"/>
</dbReference>
<dbReference type="FunFam" id="3.40.50.620:FF:000075">
    <property type="entry name" value="Isoleucine--tRNA ligase"/>
    <property type="match status" value="1"/>
</dbReference>
<dbReference type="EMBL" id="RKHQ01000002">
    <property type="protein sequence ID" value="ROR93977.1"/>
    <property type="molecule type" value="Genomic_DNA"/>
</dbReference>
<comment type="subcellular location">
    <subcellularLocation>
        <location evidence="2 15">Cytoplasm</location>
    </subcellularLocation>
</comment>
<dbReference type="FunFam" id="3.40.50.620:FF:000063">
    <property type="entry name" value="Isoleucine--tRNA ligase"/>
    <property type="match status" value="1"/>
</dbReference>
<dbReference type="InterPro" id="IPR009008">
    <property type="entry name" value="Val/Leu/Ile-tRNA-synth_edit"/>
</dbReference>
<reference evidence="19 20" key="1">
    <citation type="submission" date="2018-11" db="EMBL/GenBank/DDBJ databases">
        <title>Sequencing the genomes of 1000 actinobacteria strains.</title>
        <authorList>
            <person name="Klenk H.-P."/>
        </authorList>
    </citation>
    <scope>NUCLEOTIDE SEQUENCE [LARGE SCALE GENOMIC DNA]</scope>
    <source>
        <strain evidence="19 20">DSM 13521</strain>
    </source>
</reference>
<evidence type="ECO:0000259" key="17">
    <source>
        <dbReference type="Pfam" id="PF00133"/>
    </source>
</evidence>
<accession>A0A3N2D2H5</accession>
<evidence type="ECO:0000313" key="19">
    <source>
        <dbReference type="EMBL" id="ROR93977.1"/>
    </source>
</evidence>
<dbReference type="InterPro" id="IPR002301">
    <property type="entry name" value="Ile-tRNA-ligase"/>
</dbReference>
<dbReference type="InterPro" id="IPR002300">
    <property type="entry name" value="aa-tRNA-synth_Ia"/>
</dbReference>
<evidence type="ECO:0000256" key="2">
    <source>
        <dbReference type="ARBA" id="ARBA00004496"/>
    </source>
</evidence>
<dbReference type="Pfam" id="PF08264">
    <property type="entry name" value="Anticodon_1"/>
    <property type="match status" value="1"/>
</dbReference>
<dbReference type="SUPFAM" id="SSF52374">
    <property type="entry name" value="Nucleotidylyl transferase"/>
    <property type="match status" value="1"/>
</dbReference>
<proteinExistence type="inferred from homology"/>
<dbReference type="InterPro" id="IPR033709">
    <property type="entry name" value="Anticodon_Ile_ABEc"/>
</dbReference>
<evidence type="ECO:0000256" key="14">
    <source>
        <dbReference type="ARBA" id="ARBA00048359"/>
    </source>
</evidence>
<dbReference type="SUPFAM" id="SSF47323">
    <property type="entry name" value="Anticodon-binding domain of a subclass of class I aminoacyl-tRNA synthetases"/>
    <property type="match status" value="1"/>
</dbReference>
<feature type="domain" description="Methionyl/Valyl/Leucyl/Isoleucyl-tRNA synthetase anticodon-binding" evidence="18">
    <location>
        <begin position="756"/>
        <end position="913"/>
    </location>
</feature>
<dbReference type="InterPro" id="IPR009080">
    <property type="entry name" value="tRNAsynth_Ia_anticodon-bd"/>
</dbReference>
<evidence type="ECO:0000256" key="11">
    <source>
        <dbReference type="ARBA" id="ARBA00022917"/>
    </source>
</evidence>
<evidence type="ECO:0000256" key="1">
    <source>
        <dbReference type="ARBA" id="ARBA00001947"/>
    </source>
</evidence>
<evidence type="ECO:0000256" key="7">
    <source>
        <dbReference type="ARBA" id="ARBA00022723"/>
    </source>
</evidence>
<dbReference type="PANTHER" id="PTHR42780">
    <property type="entry name" value="SOLEUCYL-TRNA SYNTHETASE"/>
    <property type="match status" value="1"/>
</dbReference>
<evidence type="ECO:0000313" key="20">
    <source>
        <dbReference type="Proteomes" id="UP000275356"/>
    </source>
</evidence>
<dbReference type="EC" id="6.1.1.5" evidence="15"/>
<dbReference type="Pfam" id="PF00133">
    <property type="entry name" value="tRNA-synt_1"/>
    <property type="match status" value="1"/>
</dbReference>
<dbReference type="GO" id="GO:0006428">
    <property type="term" value="P:isoleucyl-tRNA aminoacylation"/>
    <property type="evidence" value="ECO:0007669"/>
    <property type="project" value="UniProtKB-UniRule"/>
</dbReference>
<evidence type="ECO:0000256" key="6">
    <source>
        <dbReference type="ARBA" id="ARBA00022598"/>
    </source>
</evidence>
<sequence length="1137" mass="125762">MTSDSYPRHTDAGLVASPSFPAIEQRVLASWLIGDTFRKSVAARPTGENGENEFVFYDGPPFANGLPHYGHLLTGYVKDVVPRYQTMRGRHVDRRFGWDTHGLPAELEAERILGITDKSQIEEMGIEAFNAACRESVLAYTKEWEEYVTRQARWVDFENDYKTLDPGFMESVLWAFKQLYDKGLAYEGFRVLPYCWRDQTPLSNHELRMDDDVYQMRQDPALTVGLPFAPALAPANDHDQLDAVLAGTDLLVWTTTPWTLPSHQAVAVNPRVTYVVVEPEEGTPVALAAPGTRVLLAAARLSAYARELGEEPRVVAEIAGADLVGRRYFPPFPYFTDDAGRAEADNPACFQILAGDFVTTDDGTGLVHMAPAFGEDDMLACDALGITPIVTVGDAGEFTSLVPDYAGLQVFDANPRIIADLKAGSGPLAAVPAERRPLVVRHETYDHSYPHCWRCRNPLIYKAVSSWFVRVTDFRDRMGELNQEISWTPEHIKDGQFGKWLAGARDWSISRNRYWGTPIPVWVSDDPAYPRIDVYGSFEELARDFGDVPRNDAGQPDLHRPWIDRLTRPNPDDPTGRSTMRRIPDVLDVWFDSGSMPFAQVHYPFENADWFEHHYPGDFIVEYIGQTRGWFYTLHVLATALFDRPAFRSCVSHGIVLGSDGRKMSKSLRNYPDVNEVFDRDGSDAMRWFLMSSPILRGGNLVVTEEGIRAEVRGVLLPLWNAYYFFALYAGTLNGGAGYLAQPVAPEAVADLPVMDRYLLARTHDLAVQVTRAADAFDVAAACGLIREHIDLLTNWYVRTQRERFWAEDTRAFDTLCTALEALTRIMAPFAPLLTEEIWRGLTGGESVHLTDWPVTTRETEDGEHGGTVTYDVEPALVADPGLVAAMDRVREVVSTAHALRKANKVRVRQPLRSLVVVLSDADEAAALAPFADLVASEVNLKAVALEDLASDAAARYGVETRLSVNARAAGPRLGKDVQTVIRAAREGDWTQGPDGAVVAGGVVLLDGEYELVTQASAADEGDERQLAVQVLPGGGFVVLDLALDDALRAEGFARDVVRQVQDARKAADLHVSDRIDLRLGVPDERVADAETWRDHIARETLATSLAIGPVDAGELARGAVAVVDLRRDASTSEELA</sequence>
<comment type="catalytic activity">
    <reaction evidence="14 15">
        <text>tRNA(Ile) + L-isoleucine + ATP = L-isoleucyl-tRNA(Ile) + AMP + diphosphate</text>
        <dbReference type="Rhea" id="RHEA:11060"/>
        <dbReference type="Rhea" id="RHEA-COMP:9666"/>
        <dbReference type="Rhea" id="RHEA-COMP:9695"/>
        <dbReference type="ChEBI" id="CHEBI:30616"/>
        <dbReference type="ChEBI" id="CHEBI:33019"/>
        <dbReference type="ChEBI" id="CHEBI:58045"/>
        <dbReference type="ChEBI" id="CHEBI:78442"/>
        <dbReference type="ChEBI" id="CHEBI:78528"/>
        <dbReference type="ChEBI" id="CHEBI:456215"/>
        <dbReference type="EC" id="6.1.1.5"/>
    </reaction>
</comment>
<keyword evidence="5 15" id="KW-0963">Cytoplasm</keyword>
<evidence type="ECO:0000256" key="5">
    <source>
        <dbReference type="ARBA" id="ARBA00022490"/>
    </source>
</evidence>
<gene>
    <name evidence="15" type="primary">ileS</name>
    <name evidence="19" type="ORF">EDD28_3406</name>
</gene>
<evidence type="ECO:0000256" key="12">
    <source>
        <dbReference type="ARBA" id="ARBA00023146"/>
    </source>
</evidence>
<evidence type="ECO:0000256" key="9">
    <source>
        <dbReference type="ARBA" id="ARBA00022833"/>
    </source>
</evidence>
<evidence type="ECO:0000256" key="8">
    <source>
        <dbReference type="ARBA" id="ARBA00022741"/>
    </source>
</evidence>
<feature type="domain" description="Aminoacyl-tRNA synthetase class Ia" evidence="17">
    <location>
        <begin position="28"/>
        <end position="697"/>
    </location>
</feature>
<dbReference type="Pfam" id="PF19302">
    <property type="entry name" value="DUF5915"/>
    <property type="match status" value="1"/>
</dbReference>
<dbReference type="NCBIfam" id="TIGR00392">
    <property type="entry name" value="ileS"/>
    <property type="match status" value="1"/>
</dbReference>
<dbReference type="Gene3D" id="1.10.730.10">
    <property type="entry name" value="Isoleucyl-tRNA Synthetase, Domain 1"/>
    <property type="match status" value="1"/>
</dbReference>
<dbReference type="CDD" id="cd00818">
    <property type="entry name" value="IleRS_core"/>
    <property type="match status" value="1"/>
</dbReference>
<dbReference type="GO" id="GO:0008270">
    <property type="term" value="F:zinc ion binding"/>
    <property type="evidence" value="ECO:0007669"/>
    <property type="project" value="UniProtKB-UniRule"/>
</dbReference>
<evidence type="ECO:0000256" key="16">
    <source>
        <dbReference type="SAM" id="MobiDB-lite"/>
    </source>
</evidence>
<comment type="subunit">
    <text evidence="4 15">Monomer.</text>
</comment>
<evidence type="ECO:0000256" key="13">
    <source>
        <dbReference type="ARBA" id="ARBA00025217"/>
    </source>
</evidence>
<comment type="function">
    <text evidence="13 15">Catalyzes the attachment of isoleucine to tRNA(Ile). As IleRS can inadvertently accommodate and process structurally similar amino acids such as valine, to avoid such errors it has two additional distinct tRNA(Ile)-dependent editing activities. One activity is designated as 'pretransfer' editing and involves the hydrolysis of activated Val-AMP. The other activity is designated 'posttransfer' editing and involves deacylation of mischarged Val-tRNA(Ile).</text>
</comment>
<dbReference type="Proteomes" id="UP000275356">
    <property type="component" value="Unassembled WGS sequence"/>
</dbReference>
<feature type="short sequence motif" description="'KMSKS' region" evidence="15">
    <location>
        <begin position="663"/>
        <end position="667"/>
    </location>
</feature>
<comment type="similarity">
    <text evidence="3 15">Belongs to the class-I aminoacyl-tRNA synthetase family. IleS type 2 subfamily.</text>
</comment>
<dbReference type="SUPFAM" id="SSF50677">
    <property type="entry name" value="ValRS/IleRS/LeuRS editing domain"/>
    <property type="match status" value="1"/>
</dbReference>
<dbReference type="Gene3D" id="3.40.50.620">
    <property type="entry name" value="HUPs"/>
    <property type="match status" value="2"/>
</dbReference>
<dbReference type="AlphaFoldDB" id="A0A3N2D2H5"/>
<feature type="compositionally biased region" description="Basic and acidic residues" evidence="16">
    <location>
        <begin position="559"/>
        <end position="575"/>
    </location>
</feature>
<keyword evidence="11 15" id="KW-0648">Protein biosynthesis</keyword>
<evidence type="ECO:0000256" key="10">
    <source>
        <dbReference type="ARBA" id="ARBA00022840"/>
    </source>
</evidence>
<evidence type="ECO:0000256" key="4">
    <source>
        <dbReference type="ARBA" id="ARBA00011245"/>
    </source>
</evidence>
<dbReference type="InterPro" id="IPR013155">
    <property type="entry name" value="M/V/L/I-tRNA-synth_anticd-bd"/>
</dbReference>
<dbReference type="GO" id="GO:0000049">
    <property type="term" value="F:tRNA binding"/>
    <property type="evidence" value="ECO:0007669"/>
    <property type="project" value="InterPro"/>
</dbReference>
<dbReference type="PROSITE" id="PS00178">
    <property type="entry name" value="AA_TRNA_LIGASE_I"/>
    <property type="match status" value="1"/>
</dbReference>
<keyword evidence="8 15" id="KW-0547">Nucleotide-binding</keyword>
<dbReference type="PANTHER" id="PTHR42780:SF1">
    <property type="entry name" value="ISOLEUCINE--TRNA LIGASE, CYTOPLASMIC"/>
    <property type="match status" value="1"/>
</dbReference>
<feature type="short sequence motif" description="'HIGH' region" evidence="15">
    <location>
        <begin position="61"/>
        <end position="71"/>
    </location>
</feature>
<dbReference type="InterPro" id="IPR014729">
    <property type="entry name" value="Rossmann-like_a/b/a_fold"/>
</dbReference>
<dbReference type="Gene3D" id="3.90.740.10">
    <property type="entry name" value="Valyl/Leucyl/Isoleucyl-tRNA synthetase, editing domain"/>
    <property type="match status" value="1"/>
</dbReference>
<comment type="cofactor">
    <cofactor evidence="1 15">
        <name>Zn(2+)</name>
        <dbReference type="ChEBI" id="CHEBI:29105"/>
    </cofactor>
</comment>
<dbReference type="GO" id="GO:0005524">
    <property type="term" value="F:ATP binding"/>
    <property type="evidence" value="ECO:0007669"/>
    <property type="project" value="UniProtKB-UniRule"/>
</dbReference>
<keyword evidence="9 15" id="KW-0862">Zinc</keyword>
<dbReference type="GO" id="GO:0002161">
    <property type="term" value="F:aminoacyl-tRNA deacylase activity"/>
    <property type="evidence" value="ECO:0007669"/>
    <property type="project" value="InterPro"/>
</dbReference>
<dbReference type="PRINTS" id="PR00984">
    <property type="entry name" value="TRNASYNTHILE"/>
</dbReference>
<protein>
    <recommendedName>
        <fullName evidence="15">Isoleucine--tRNA ligase</fullName>
        <ecNumber evidence="15">6.1.1.5</ecNumber>
    </recommendedName>
    <alternativeName>
        <fullName evidence="15">Isoleucyl-tRNA synthetase</fullName>
        <shortName evidence="15">IleRS</shortName>
    </alternativeName>
</protein>
<keyword evidence="20" id="KW-1185">Reference proteome</keyword>
<dbReference type="InterPro" id="IPR001412">
    <property type="entry name" value="aa-tRNA-synth_I_CS"/>
</dbReference>
<dbReference type="InterPro" id="IPR023586">
    <property type="entry name" value="Ile-tRNA-ligase_type2"/>
</dbReference>
<dbReference type="OrthoDB" id="9810365at2"/>
<dbReference type="RefSeq" id="WP_123740846.1">
    <property type="nucleotide sequence ID" value="NZ_RKHQ01000002.1"/>
</dbReference>